<proteinExistence type="predicted"/>
<reference evidence="2 3" key="1">
    <citation type="journal article" date="2019" name="Int. J. Syst. Evol. Microbiol.">
        <title>The Global Catalogue of Microorganisms (GCM) 10K type strain sequencing project: providing services to taxonomists for standard genome sequencing and annotation.</title>
        <authorList>
            <consortium name="The Broad Institute Genomics Platform"/>
            <consortium name="The Broad Institute Genome Sequencing Center for Infectious Disease"/>
            <person name="Wu L."/>
            <person name="Ma J."/>
        </authorList>
    </citation>
    <scope>NUCLEOTIDE SEQUENCE [LARGE SCALE GENOMIC DNA]</scope>
    <source>
        <strain evidence="2 3">JCM 13023</strain>
    </source>
</reference>
<evidence type="ECO:0008006" key="4">
    <source>
        <dbReference type="Google" id="ProtNLM"/>
    </source>
</evidence>
<dbReference type="Proteomes" id="UP001500653">
    <property type="component" value="Unassembled WGS sequence"/>
</dbReference>
<name>A0ABN1WEI1_9PSEU</name>
<comment type="caution">
    <text evidence="2">The sequence shown here is derived from an EMBL/GenBank/DDBJ whole genome shotgun (WGS) entry which is preliminary data.</text>
</comment>
<evidence type="ECO:0000256" key="1">
    <source>
        <dbReference type="SAM" id="Coils"/>
    </source>
</evidence>
<evidence type="ECO:0000313" key="2">
    <source>
        <dbReference type="EMBL" id="GAA1247925.1"/>
    </source>
</evidence>
<sequence length="104" mass="11263">MVSGGYEVDDPEAFDVFGRHLDDLADNLRGTAEMIGGCVADPGLFGVVGQFFGLGATLHCGRARDQFTSYATSVGTFREKLDEAKRTYRQQEEDVAGSISEHKA</sequence>
<keyword evidence="1" id="KW-0175">Coiled coil</keyword>
<gene>
    <name evidence="2" type="ORF">GCM10009676_37700</name>
</gene>
<organism evidence="2 3">
    <name type="scientific">Prauserella halophila</name>
    <dbReference type="NCBI Taxonomy" id="185641"/>
    <lineage>
        <taxon>Bacteria</taxon>
        <taxon>Bacillati</taxon>
        <taxon>Actinomycetota</taxon>
        <taxon>Actinomycetes</taxon>
        <taxon>Pseudonocardiales</taxon>
        <taxon>Pseudonocardiaceae</taxon>
        <taxon>Prauserella</taxon>
    </lineage>
</organism>
<dbReference type="EMBL" id="BAAALN010000016">
    <property type="protein sequence ID" value="GAA1247925.1"/>
    <property type="molecule type" value="Genomic_DNA"/>
</dbReference>
<protein>
    <recommendedName>
        <fullName evidence="4">Excreted virulence factor EspC (Type VII ESX diderm)</fullName>
    </recommendedName>
</protein>
<keyword evidence="3" id="KW-1185">Reference proteome</keyword>
<feature type="coiled-coil region" evidence="1">
    <location>
        <begin position="74"/>
        <end position="101"/>
    </location>
</feature>
<accession>A0ABN1WEI1</accession>
<evidence type="ECO:0000313" key="3">
    <source>
        <dbReference type="Proteomes" id="UP001500653"/>
    </source>
</evidence>